<dbReference type="SMART" id="SM01133">
    <property type="entry name" value="DeoC"/>
    <property type="match status" value="1"/>
</dbReference>
<dbReference type="SUPFAM" id="SSF51569">
    <property type="entry name" value="Aldolase"/>
    <property type="match status" value="1"/>
</dbReference>
<sequence length="392" mass="42158">MSSAPKKTTYFSNGELLETPPVTVRLSRFIESIYFFFGLYFTSLFALDSYAAAQNSSFNVKKSGNQYNTRSRWGGSSSYGGGGGGGDGPGSGPRRVGRIDDIRGATSSSEPRCGGGCGDKQPGSMYIMSEVPATDAEWTEKIAQMKEHLPKRMLSQPPIPLAVYRTIDHTLLTTPVTEAQIDKLCQEGRDFDFATVCVRLENVERAVANLKGSTTGVACVVAFPEGTHETAEKVREAKEAVSRGATELDMVIHYRLLKEGRYTEVYQDIVAVRKAAGPPIVLKTIIEASVLDEDELVDATIVSCIAGADYVKTSTGWEGGASTQHVLQMRIAADLCGRNTKIKASGGLRTAEDVVKMLKAGAHRIGTSNGVKIMNEIDEGEILEQGASHAVS</sequence>
<proteinExistence type="inferred from homology"/>
<keyword evidence="4" id="KW-0456">Lyase</keyword>
<evidence type="ECO:0000256" key="3">
    <source>
        <dbReference type="ARBA" id="ARBA00022490"/>
    </source>
</evidence>
<evidence type="ECO:0000256" key="7">
    <source>
        <dbReference type="ARBA" id="ARBA00048791"/>
    </source>
</evidence>
<evidence type="ECO:0000256" key="2">
    <source>
        <dbReference type="ARBA" id="ARBA00012515"/>
    </source>
</evidence>
<dbReference type="GO" id="GO:0004139">
    <property type="term" value="F:deoxyribose-phosphate aldolase activity"/>
    <property type="evidence" value="ECO:0007669"/>
    <property type="project" value="UniProtKB-EC"/>
</dbReference>
<feature type="region of interest" description="Disordered" evidence="8">
    <location>
        <begin position="69"/>
        <end position="121"/>
    </location>
</feature>
<dbReference type="FunFam" id="3.20.20.70:FF:000044">
    <property type="entry name" value="Deoxyribose-phosphate aldolase"/>
    <property type="match status" value="1"/>
</dbReference>
<dbReference type="CDD" id="cd00959">
    <property type="entry name" value="DeoC"/>
    <property type="match status" value="1"/>
</dbReference>
<dbReference type="PANTHER" id="PTHR10889">
    <property type="entry name" value="DEOXYRIBOSE-PHOSPHATE ALDOLASE"/>
    <property type="match status" value="1"/>
</dbReference>
<dbReference type="Pfam" id="PF01791">
    <property type="entry name" value="DeoC"/>
    <property type="match status" value="1"/>
</dbReference>
<dbReference type="GO" id="GO:0009264">
    <property type="term" value="P:deoxyribonucleotide catabolic process"/>
    <property type="evidence" value="ECO:0007669"/>
    <property type="project" value="InterPro"/>
</dbReference>
<dbReference type="AlphaFoldDB" id="A0A9W9QKK0"/>
<organism evidence="10 11">
    <name type="scientific">Penicillium brevicompactum</name>
    <dbReference type="NCBI Taxonomy" id="5074"/>
    <lineage>
        <taxon>Eukaryota</taxon>
        <taxon>Fungi</taxon>
        <taxon>Dikarya</taxon>
        <taxon>Ascomycota</taxon>
        <taxon>Pezizomycotina</taxon>
        <taxon>Eurotiomycetes</taxon>
        <taxon>Eurotiomycetidae</taxon>
        <taxon>Eurotiales</taxon>
        <taxon>Aspergillaceae</taxon>
        <taxon>Penicillium</taxon>
    </lineage>
</organism>
<evidence type="ECO:0000256" key="4">
    <source>
        <dbReference type="ARBA" id="ARBA00023239"/>
    </source>
</evidence>
<evidence type="ECO:0000256" key="1">
    <source>
        <dbReference type="ARBA" id="ARBA00010936"/>
    </source>
</evidence>
<keyword evidence="5" id="KW-0704">Schiff base</keyword>
<reference evidence="10" key="1">
    <citation type="submission" date="2022-12" db="EMBL/GenBank/DDBJ databases">
        <authorList>
            <person name="Petersen C."/>
        </authorList>
    </citation>
    <scope>NUCLEOTIDE SEQUENCE</scope>
    <source>
        <strain evidence="10">IBT 35673</strain>
    </source>
</reference>
<dbReference type="GO" id="GO:0016052">
    <property type="term" value="P:carbohydrate catabolic process"/>
    <property type="evidence" value="ECO:0007669"/>
    <property type="project" value="TreeGrafter"/>
</dbReference>
<reference evidence="10" key="2">
    <citation type="journal article" date="2023" name="IMA Fungus">
        <title>Comparative genomic study of the Penicillium genus elucidates a diverse pangenome and 15 lateral gene transfer events.</title>
        <authorList>
            <person name="Petersen C."/>
            <person name="Sorensen T."/>
            <person name="Nielsen M.R."/>
            <person name="Sondergaard T.E."/>
            <person name="Sorensen J.L."/>
            <person name="Fitzpatrick D.A."/>
            <person name="Frisvad J.C."/>
            <person name="Nielsen K.L."/>
        </authorList>
    </citation>
    <scope>NUCLEOTIDE SEQUENCE</scope>
    <source>
        <strain evidence="10">IBT 35673</strain>
    </source>
</reference>
<comment type="catalytic activity">
    <reaction evidence="7">
        <text>2-deoxy-D-ribose 5-phosphate = D-glyceraldehyde 3-phosphate + acetaldehyde</text>
        <dbReference type="Rhea" id="RHEA:12821"/>
        <dbReference type="ChEBI" id="CHEBI:15343"/>
        <dbReference type="ChEBI" id="CHEBI:59776"/>
        <dbReference type="ChEBI" id="CHEBI:62877"/>
        <dbReference type="EC" id="4.1.2.4"/>
    </reaction>
</comment>
<evidence type="ECO:0000256" key="5">
    <source>
        <dbReference type="ARBA" id="ARBA00023270"/>
    </source>
</evidence>
<comment type="similarity">
    <text evidence="1">Belongs to the DeoC/FbaB aldolase family. DeoC type 1 subfamily.</text>
</comment>
<dbReference type="InterPro" id="IPR011343">
    <property type="entry name" value="DeoC"/>
</dbReference>
<comment type="caution">
    <text evidence="10">The sequence shown here is derived from an EMBL/GenBank/DDBJ whole genome shotgun (WGS) entry which is preliminary data.</text>
</comment>
<name>A0A9W9QKK0_PENBR</name>
<dbReference type="Gene3D" id="3.20.20.70">
    <property type="entry name" value="Aldolase class I"/>
    <property type="match status" value="1"/>
</dbReference>
<evidence type="ECO:0000256" key="6">
    <source>
        <dbReference type="ARBA" id="ARBA00032755"/>
    </source>
</evidence>
<feature type="compositionally biased region" description="Gly residues" evidence="8">
    <location>
        <begin position="77"/>
        <end position="91"/>
    </location>
</feature>
<dbReference type="InterPro" id="IPR002915">
    <property type="entry name" value="DeoC/FbaB/LacD_aldolase"/>
</dbReference>
<evidence type="ECO:0000313" key="10">
    <source>
        <dbReference type="EMBL" id="KAJ5334920.1"/>
    </source>
</evidence>
<accession>A0A9W9QKK0</accession>
<evidence type="ECO:0000256" key="8">
    <source>
        <dbReference type="SAM" id="MobiDB-lite"/>
    </source>
</evidence>
<keyword evidence="3" id="KW-0963">Cytoplasm</keyword>
<feature type="transmembrane region" description="Helical" evidence="9">
    <location>
        <begin position="33"/>
        <end position="53"/>
    </location>
</feature>
<evidence type="ECO:0000313" key="11">
    <source>
        <dbReference type="Proteomes" id="UP001147695"/>
    </source>
</evidence>
<dbReference type="GO" id="GO:0005737">
    <property type="term" value="C:cytoplasm"/>
    <property type="evidence" value="ECO:0007669"/>
    <property type="project" value="InterPro"/>
</dbReference>
<keyword evidence="9" id="KW-0812">Transmembrane</keyword>
<protein>
    <recommendedName>
        <fullName evidence="2">deoxyribose-phosphate aldolase</fullName>
        <ecNumber evidence="2">4.1.2.4</ecNumber>
    </recommendedName>
    <alternativeName>
        <fullName evidence="6">2-deoxy-D-ribose 5-phosphate aldolase</fullName>
    </alternativeName>
</protein>
<keyword evidence="9" id="KW-1133">Transmembrane helix</keyword>
<dbReference type="PANTHER" id="PTHR10889:SF1">
    <property type="entry name" value="DEOXYRIBOSE-PHOSPHATE ALDOLASE"/>
    <property type="match status" value="1"/>
</dbReference>
<dbReference type="InterPro" id="IPR028581">
    <property type="entry name" value="DeoC_typeI"/>
</dbReference>
<gene>
    <name evidence="10" type="ORF">N7452_007323</name>
</gene>
<keyword evidence="9" id="KW-0472">Membrane</keyword>
<dbReference type="NCBIfam" id="TIGR00126">
    <property type="entry name" value="deoC"/>
    <property type="match status" value="1"/>
</dbReference>
<dbReference type="EMBL" id="JAPZBQ010000004">
    <property type="protein sequence ID" value="KAJ5334920.1"/>
    <property type="molecule type" value="Genomic_DNA"/>
</dbReference>
<dbReference type="Proteomes" id="UP001147695">
    <property type="component" value="Unassembled WGS sequence"/>
</dbReference>
<dbReference type="InterPro" id="IPR013785">
    <property type="entry name" value="Aldolase_TIM"/>
</dbReference>
<dbReference type="HAMAP" id="MF_00114">
    <property type="entry name" value="DeoC_type1"/>
    <property type="match status" value="1"/>
</dbReference>
<evidence type="ECO:0000256" key="9">
    <source>
        <dbReference type="SAM" id="Phobius"/>
    </source>
</evidence>
<dbReference type="EC" id="4.1.2.4" evidence="2"/>